<evidence type="ECO:0000256" key="7">
    <source>
        <dbReference type="ARBA" id="ARBA00023157"/>
    </source>
</evidence>
<dbReference type="InterPro" id="IPR003912">
    <property type="entry name" value="Protea_act_rcpt"/>
</dbReference>
<name>H3A855_LATCH</name>
<dbReference type="PROSITE" id="PS00237">
    <property type="entry name" value="G_PROTEIN_RECEP_F1_1"/>
    <property type="match status" value="1"/>
</dbReference>
<feature type="transmembrane region" description="Helical" evidence="13">
    <location>
        <begin position="110"/>
        <end position="132"/>
    </location>
</feature>
<keyword evidence="3 12" id="KW-0812">Transmembrane</keyword>
<keyword evidence="6 13" id="KW-0472">Membrane</keyword>
<dbReference type="STRING" id="7897.ENSLACP00000005826"/>
<evidence type="ECO:0000256" key="11">
    <source>
        <dbReference type="PIRSR" id="PIRSR603912-52"/>
    </source>
</evidence>
<evidence type="ECO:0000256" key="4">
    <source>
        <dbReference type="ARBA" id="ARBA00022989"/>
    </source>
</evidence>
<evidence type="ECO:0000256" key="9">
    <source>
        <dbReference type="ARBA" id="ARBA00023180"/>
    </source>
</evidence>
<dbReference type="AlphaFoldDB" id="H3A855"/>
<dbReference type="PANTHER" id="PTHR24232">
    <property type="entry name" value="G-PROTEIN COUPLED RECEPTOR"/>
    <property type="match status" value="1"/>
</dbReference>
<evidence type="ECO:0000256" key="13">
    <source>
        <dbReference type="SAM" id="Phobius"/>
    </source>
</evidence>
<dbReference type="SUPFAM" id="SSF81321">
    <property type="entry name" value="Family A G protein-coupled receptor-like"/>
    <property type="match status" value="1"/>
</dbReference>
<reference evidence="16" key="1">
    <citation type="submission" date="2011-08" db="EMBL/GenBank/DDBJ databases">
        <title>The draft genome of Latimeria chalumnae.</title>
        <authorList>
            <person name="Di Palma F."/>
            <person name="Alfoldi J."/>
            <person name="Johnson J."/>
            <person name="Berlin A."/>
            <person name="Gnerre S."/>
            <person name="Jaffe D."/>
            <person name="MacCallum I."/>
            <person name="Young S."/>
            <person name="Walker B.J."/>
            <person name="Lander E."/>
            <person name="Lindblad-Toh K."/>
        </authorList>
    </citation>
    <scope>NUCLEOTIDE SEQUENCE [LARGE SCALE GENOMIC DNA]</scope>
    <source>
        <strain evidence="16">Wild caught</strain>
    </source>
</reference>
<evidence type="ECO:0000256" key="6">
    <source>
        <dbReference type="ARBA" id="ARBA00023136"/>
    </source>
</evidence>
<dbReference type="Proteomes" id="UP000008672">
    <property type="component" value="Unassembled WGS sequence"/>
</dbReference>
<accession>H3A855</accession>
<evidence type="ECO:0000256" key="5">
    <source>
        <dbReference type="ARBA" id="ARBA00023040"/>
    </source>
</evidence>
<dbReference type="PROSITE" id="PS50262">
    <property type="entry name" value="G_PROTEIN_RECEP_F1_2"/>
    <property type="match status" value="1"/>
</dbReference>
<evidence type="ECO:0000256" key="10">
    <source>
        <dbReference type="ARBA" id="ARBA00023224"/>
    </source>
</evidence>
<dbReference type="Ensembl" id="ENSLACT00000005877.1">
    <property type="protein sequence ID" value="ENSLACP00000005826.1"/>
    <property type="gene ID" value="ENSLACG00000005173.1"/>
</dbReference>
<dbReference type="InParanoid" id="H3A855"/>
<keyword evidence="7 11" id="KW-1015">Disulfide bond</keyword>
<keyword evidence="4 13" id="KW-1133">Transmembrane helix</keyword>
<comment type="subcellular location">
    <subcellularLocation>
        <location evidence="1">Cell membrane</location>
        <topology evidence="1">Multi-pass membrane protein</topology>
    </subcellularLocation>
</comment>
<evidence type="ECO:0000256" key="1">
    <source>
        <dbReference type="ARBA" id="ARBA00004651"/>
    </source>
</evidence>
<keyword evidence="9" id="KW-0325">Glycoprotein</keyword>
<feature type="transmembrane region" description="Helical" evidence="13">
    <location>
        <begin position="204"/>
        <end position="226"/>
    </location>
</feature>
<dbReference type="GO" id="GO:0015057">
    <property type="term" value="F:thrombin-activated receptor activity"/>
    <property type="evidence" value="ECO:0007669"/>
    <property type="project" value="InterPro"/>
</dbReference>
<keyword evidence="8 12" id="KW-0675">Receptor</keyword>
<feature type="domain" description="G-protein coupled receptors family 1 profile" evidence="14">
    <location>
        <begin position="12"/>
        <end position="260"/>
    </location>
</feature>
<dbReference type="GeneTree" id="ENSGT01050000244840"/>
<keyword evidence="10 12" id="KW-0807">Transducer</keyword>
<dbReference type="PRINTS" id="PR00237">
    <property type="entry name" value="GPCRRHODOPSN"/>
</dbReference>
<feature type="disulfide bond" evidence="11">
    <location>
        <begin position="67"/>
        <end position="146"/>
    </location>
</feature>
<feature type="transmembrane region" description="Helical" evidence="13">
    <location>
        <begin position="163"/>
        <end position="192"/>
    </location>
</feature>
<protein>
    <recommendedName>
        <fullName evidence="14">G-protein coupled receptors family 1 profile domain-containing protein</fullName>
    </recommendedName>
</protein>
<keyword evidence="16" id="KW-1185">Reference proteome</keyword>
<keyword evidence="2" id="KW-1003">Cell membrane</keyword>
<dbReference type="GO" id="GO:0005886">
    <property type="term" value="C:plasma membrane"/>
    <property type="evidence" value="ECO:0007669"/>
    <property type="project" value="UniProtKB-SubCell"/>
</dbReference>
<dbReference type="PRINTS" id="PR01430">
    <property type="entry name" value="PROTEASEAR4"/>
</dbReference>
<comment type="similarity">
    <text evidence="12">Belongs to the G-protein coupled receptor 1 family.</text>
</comment>
<dbReference type="GO" id="GO:0007596">
    <property type="term" value="P:blood coagulation"/>
    <property type="evidence" value="ECO:0007669"/>
    <property type="project" value="InterPro"/>
</dbReference>
<organism evidence="15 16">
    <name type="scientific">Latimeria chalumnae</name>
    <name type="common">Coelacanth</name>
    <dbReference type="NCBI Taxonomy" id="7897"/>
    <lineage>
        <taxon>Eukaryota</taxon>
        <taxon>Metazoa</taxon>
        <taxon>Chordata</taxon>
        <taxon>Craniata</taxon>
        <taxon>Vertebrata</taxon>
        <taxon>Euteleostomi</taxon>
        <taxon>Coelacanthiformes</taxon>
        <taxon>Coelacanthidae</taxon>
        <taxon>Latimeria</taxon>
    </lineage>
</organism>
<evidence type="ECO:0000259" key="14">
    <source>
        <dbReference type="PROSITE" id="PS50262"/>
    </source>
</evidence>
<evidence type="ECO:0000256" key="12">
    <source>
        <dbReference type="RuleBase" id="RU000688"/>
    </source>
</evidence>
<sequence>IYTIAMLVGLPANGLSLWILFTRTKRLTSTIFLINLAVADLLFTYTLPFKISYHFWGNDWCLGEYACRILVAAFYGNIYCSVLLLMCISVDRYIALVHPLFAKTLRSKGLSIKICLAVWIIIIIAMIPFTVIHQTYSLEALNITTCHDVQPRNAGFGSPSLPYYFVILVVLGFLLPFSVITFCYISVLRILMSHKEKYNRAIRLTVLVLVMFTVCFAPSNVILLIHNLELLSVNHDGLYTSYMVCLALSSLNTCIDPFIYYYVSVDFRSHVKNSLWFSKLSVFKPPMPLLKEVWLPFLDAQLSKQDTKNNSASLVLENTF</sequence>
<dbReference type="FunFam" id="1.20.1070.10:FF:000040">
    <property type="entry name" value="Coagulation factor 2 (thrombin) receptor"/>
    <property type="match status" value="1"/>
</dbReference>
<evidence type="ECO:0000313" key="15">
    <source>
        <dbReference type="Ensembl" id="ENSLACP00000005826.1"/>
    </source>
</evidence>
<dbReference type="eggNOG" id="ENOG502QU4Y">
    <property type="taxonomic scope" value="Eukaryota"/>
</dbReference>
<dbReference type="GO" id="GO:0035025">
    <property type="term" value="P:positive regulation of Rho protein signal transduction"/>
    <property type="evidence" value="ECO:0007669"/>
    <property type="project" value="TreeGrafter"/>
</dbReference>
<feature type="transmembrane region" description="Helical" evidence="13">
    <location>
        <begin position="30"/>
        <end position="49"/>
    </location>
</feature>
<dbReference type="InterPro" id="IPR003944">
    <property type="entry name" value="Prot_act_rcpt_4"/>
</dbReference>
<dbReference type="GO" id="GO:0007200">
    <property type="term" value="P:phospholipase C-activating G protein-coupled receptor signaling pathway"/>
    <property type="evidence" value="ECO:0007669"/>
    <property type="project" value="TreeGrafter"/>
</dbReference>
<dbReference type="InterPro" id="IPR000276">
    <property type="entry name" value="GPCR_Rhodpsn"/>
</dbReference>
<feature type="transmembrane region" description="Helical" evidence="13">
    <location>
        <begin position="69"/>
        <end position="90"/>
    </location>
</feature>
<evidence type="ECO:0000256" key="3">
    <source>
        <dbReference type="ARBA" id="ARBA00022692"/>
    </source>
</evidence>
<dbReference type="Gene3D" id="1.20.1070.10">
    <property type="entry name" value="Rhodopsin 7-helix transmembrane proteins"/>
    <property type="match status" value="1"/>
</dbReference>
<reference evidence="15" key="3">
    <citation type="submission" date="2025-09" db="UniProtKB">
        <authorList>
            <consortium name="Ensembl"/>
        </authorList>
    </citation>
    <scope>IDENTIFICATION</scope>
</reference>
<evidence type="ECO:0000313" key="16">
    <source>
        <dbReference type="Proteomes" id="UP000008672"/>
    </source>
</evidence>
<keyword evidence="5 12" id="KW-0297">G-protein coupled receptor</keyword>
<dbReference type="Pfam" id="PF00001">
    <property type="entry name" value="7tm_1"/>
    <property type="match status" value="1"/>
</dbReference>
<dbReference type="OMA" id="PCANDSD"/>
<dbReference type="EMBL" id="AFYH01244884">
    <property type="status" value="NOT_ANNOTATED_CDS"/>
    <property type="molecule type" value="Genomic_DNA"/>
</dbReference>
<reference evidence="15" key="2">
    <citation type="submission" date="2025-08" db="UniProtKB">
        <authorList>
            <consortium name="Ensembl"/>
        </authorList>
    </citation>
    <scope>IDENTIFICATION</scope>
</reference>
<feature type="transmembrane region" description="Helical" evidence="13">
    <location>
        <begin position="238"/>
        <end position="263"/>
    </location>
</feature>
<dbReference type="HOGENOM" id="CLU_009579_8_2_1"/>
<proteinExistence type="inferred from homology"/>
<evidence type="ECO:0000256" key="8">
    <source>
        <dbReference type="ARBA" id="ARBA00023170"/>
    </source>
</evidence>
<evidence type="ECO:0000256" key="2">
    <source>
        <dbReference type="ARBA" id="ARBA00022475"/>
    </source>
</evidence>
<dbReference type="InterPro" id="IPR017452">
    <property type="entry name" value="GPCR_Rhodpsn_7TM"/>
</dbReference>
<dbReference type="PANTHER" id="PTHR24232:SF22">
    <property type="entry name" value="PROTEINASE-ACTIVATED RECEPTOR 4"/>
    <property type="match status" value="1"/>
</dbReference>
<dbReference type="PRINTS" id="PR01428">
    <property type="entry name" value="PROTEASEAR"/>
</dbReference>